<dbReference type="Pfam" id="PF17125">
    <property type="entry name" value="Methyltr_RsmF_N"/>
    <property type="match status" value="1"/>
</dbReference>
<comment type="caution">
    <text evidence="7">Lacks conserved residue(s) required for the propagation of feature annotation.</text>
</comment>
<keyword evidence="2" id="KW-0963">Cytoplasm</keyword>
<feature type="binding site" evidence="7">
    <location>
        <position position="134"/>
    </location>
    <ligand>
        <name>S-adenosyl-L-methionine</name>
        <dbReference type="ChEBI" id="CHEBI:59789"/>
    </ligand>
</feature>
<dbReference type="Pfam" id="PF13636">
    <property type="entry name" value="Methyltranf_PUA"/>
    <property type="match status" value="1"/>
</dbReference>
<accession>A0ABT9VP61</accession>
<feature type="domain" description="SAM-dependent MTase RsmB/NOP-type" evidence="8">
    <location>
        <begin position="22"/>
        <end position="303"/>
    </location>
</feature>
<dbReference type="InterPro" id="IPR049560">
    <property type="entry name" value="MeTrfase_RsmB-F_NOP2_cat"/>
</dbReference>
<dbReference type="GO" id="GO:0032259">
    <property type="term" value="P:methylation"/>
    <property type="evidence" value="ECO:0007669"/>
    <property type="project" value="UniProtKB-KW"/>
</dbReference>
<protein>
    <submittedName>
        <fullName evidence="9">NOL1/NOP2/sun family putative RNA methylase</fullName>
    </submittedName>
</protein>
<feature type="active site" description="Nucleophile" evidence="7">
    <location>
        <position position="232"/>
    </location>
</feature>
<dbReference type="InterPro" id="IPR001678">
    <property type="entry name" value="MeTrfase_RsmB-F_NOP2_dom"/>
</dbReference>
<dbReference type="Pfam" id="PF17126">
    <property type="entry name" value="RsmF_methylt_CI"/>
    <property type="match status" value="1"/>
</dbReference>
<comment type="similarity">
    <text evidence="1 7">Belongs to the class I-like SAM-binding methyltransferase superfamily. RsmB/NOP family.</text>
</comment>
<sequence>MTLPKPFITKMASLLQSESESFFKALKEPKVSGLRIHPLKISKESFINNSPFDLSPILFYEHGFYYNAKKDEPGKHPYHYAGVYYIQEPSAMVPVKILQPQPGQLVLDLCAAPGGKSTQLALMMKNEGLLVSNEIHPKRAKILAENIERLGVRNCVVTNETPERLADHFPQFFDKILVDAPCSGEGMFRKDEEAIKYWSEEHVLRCARTQKEILKSAYKMLRPGGELVYSTCTFSPEENEQVIEWFVENFPNMSLMEVPKDAGMEVGRVDWTLNQRKEMKKCIRLWPHKIKGEGHFVAKLKKENDEEIKISNIKYEKNIVKQRDLTDFLSFEKQVLTKPLRGTFSIQKQQLFLLPEHSPDFGSLKVIRKGLHLGQFKKNRFEPSHHLALSLSASDVKHVYEMSSTEQEWKKYIRGETMATGKDRGWVLLTVDQFPIGWGKETKGILKNFYPKGLRIHF</sequence>
<keyword evidence="10" id="KW-1185">Reference proteome</keyword>
<comment type="caution">
    <text evidence="9">The sequence shown here is derived from an EMBL/GenBank/DDBJ whole genome shotgun (WGS) entry which is preliminary data.</text>
</comment>
<evidence type="ECO:0000256" key="2">
    <source>
        <dbReference type="ARBA" id="ARBA00022490"/>
    </source>
</evidence>
<dbReference type="PRINTS" id="PR02008">
    <property type="entry name" value="RCMTFAMILY"/>
</dbReference>
<evidence type="ECO:0000256" key="5">
    <source>
        <dbReference type="ARBA" id="ARBA00022691"/>
    </source>
</evidence>
<evidence type="ECO:0000256" key="4">
    <source>
        <dbReference type="ARBA" id="ARBA00022679"/>
    </source>
</evidence>
<dbReference type="Gene3D" id="3.40.50.150">
    <property type="entry name" value="Vaccinia Virus protein VP39"/>
    <property type="match status" value="1"/>
</dbReference>
<gene>
    <name evidence="9" type="ORF">J2S06_001855</name>
</gene>
<dbReference type="CDD" id="cd21147">
    <property type="entry name" value="RsmF_methylt_CTD1"/>
    <property type="match status" value="1"/>
</dbReference>
<organism evidence="9 10">
    <name type="scientific">Aeribacillus alveayuensis</name>
    <dbReference type="NCBI Taxonomy" id="279215"/>
    <lineage>
        <taxon>Bacteria</taxon>
        <taxon>Bacillati</taxon>
        <taxon>Bacillota</taxon>
        <taxon>Bacilli</taxon>
        <taxon>Bacillales</taxon>
        <taxon>Bacillaceae</taxon>
        <taxon>Aeribacillus</taxon>
    </lineage>
</organism>
<dbReference type="InterPro" id="IPR031341">
    <property type="entry name" value="Methyltr_RsmF_N"/>
</dbReference>
<dbReference type="InterPro" id="IPR027391">
    <property type="entry name" value="Nol1_Nop2_Fmu_2"/>
</dbReference>
<evidence type="ECO:0000256" key="1">
    <source>
        <dbReference type="ARBA" id="ARBA00007494"/>
    </source>
</evidence>
<evidence type="ECO:0000259" key="8">
    <source>
        <dbReference type="PROSITE" id="PS51686"/>
    </source>
</evidence>
<dbReference type="Gene3D" id="3.30.70.1170">
    <property type="entry name" value="Sun protein, domain 3"/>
    <property type="match status" value="1"/>
</dbReference>
<dbReference type="PANTHER" id="PTHR22807:SF30">
    <property type="entry name" value="28S RRNA (CYTOSINE(4447)-C(5))-METHYLTRANSFERASE-RELATED"/>
    <property type="match status" value="1"/>
</dbReference>
<feature type="binding site" evidence="7">
    <location>
        <begin position="110"/>
        <end position="116"/>
    </location>
    <ligand>
        <name>S-adenosyl-L-methionine</name>
        <dbReference type="ChEBI" id="CHEBI:59789"/>
    </ligand>
</feature>
<reference evidence="9 10" key="1">
    <citation type="submission" date="2023-07" db="EMBL/GenBank/DDBJ databases">
        <title>Genomic Encyclopedia of Type Strains, Phase IV (KMG-IV): sequencing the most valuable type-strain genomes for metagenomic binning, comparative biology and taxonomic classification.</title>
        <authorList>
            <person name="Goeker M."/>
        </authorList>
    </citation>
    <scope>NUCLEOTIDE SEQUENCE [LARGE SCALE GENOMIC DNA]</scope>
    <source>
        <strain evidence="9 10">DSM 19092</strain>
    </source>
</reference>
<name>A0ABT9VP61_9BACI</name>
<keyword evidence="3 7" id="KW-0489">Methyltransferase</keyword>
<dbReference type="Proteomes" id="UP001225646">
    <property type="component" value="Unassembled WGS sequence"/>
</dbReference>
<dbReference type="InterPro" id="IPR018314">
    <property type="entry name" value="RsmB/NOL1/NOP2-like_CS"/>
</dbReference>
<dbReference type="PANTHER" id="PTHR22807">
    <property type="entry name" value="NOP2 YEAST -RELATED NOL1/NOP2/FMU SUN DOMAIN-CONTAINING"/>
    <property type="match status" value="1"/>
</dbReference>
<dbReference type="InterPro" id="IPR031340">
    <property type="entry name" value="RsmF_methylt_CI"/>
</dbReference>
<dbReference type="InterPro" id="IPR023267">
    <property type="entry name" value="RCMT"/>
</dbReference>
<keyword evidence="6 7" id="KW-0694">RNA-binding</keyword>
<dbReference type="Gene3D" id="2.30.130.60">
    <property type="match status" value="1"/>
</dbReference>
<proteinExistence type="inferred from homology"/>
<evidence type="ECO:0000313" key="10">
    <source>
        <dbReference type="Proteomes" id="UP001225646"/>
    </source>
</evidence>
<dbReference type="PROSITE" id="PS01153">
    <property type="entry name" value="NOL1_NOP2_SUN"/>
    <property type="match status" value="1"/>
</dbReference>
<feature type="binding site" evidence="7">
    <location>
        <position position="179"/>
    </location>
    <ligand>
        <name>S-adenosyl-L-methionine</name>
        <dbReference type="ChEBI" id="CHEBI:59789"/>
    </ligand>
</feature>
<dbReference type="EMBL" id="JAUSTR010000006">
    <property type="protein sequence ID" value="MDQ0162778.1"/>
    <property type="molecule type" value="Genomic_DNA"/>
</dbReference>
<dbReference type="PROSITE" id="PS51686">
    <property type="entry name" value="SAM_MT_RSMB_NOP"/>
    <property type="match status" value="1"/>
</dbReference>
<dbReference type="InterPro" id="IPR029063">
    <property type="entry name" value="SAM-dependent_MTases_sf"/>
</dbReference>
<keyword evidence="5 7" id="KW-0949">S-adenosyl-L-methionine</keyword>
<keyword evidence="4 7" id="KW-0808">Transferase</keyword>
<dbReference type="CDD" id="cd02440">
    <property type="entry name" value="AdoMet_MTases"/>
    <property type="match status" value="1"/>
</dbReference>
<dbReference type="RefSeq" id="WP_419152097.1">
    <property type="nucleotide sequence ID" value="NZ_JAUSTR010000006.1"/>
</dbReference>
<dbReference type="SUPFAM" id="SSF53335">
    <property type="entry name" value="S-adenosyl-L-methionine-dependent methyltransferases"/>
    <property type="match status" value="1"/>
</dbReference>
<evidence type="ECO:0000256" key="6">
    <source>
        <dbReference type="ARBA" id="ARBA00022884"/>
    </source>
</evidence>
<dbReference type="Pfam" id="PF01189">
    <property type="entry name" value="Methyltr_RsmB-F"/>
    <property type="match status" value="1"/>
</dbReference>
<evidence type="ECO:0000256" key="7">
    <source>
        <dbReference type="PROSITE-ProRule" id="PRU01023"/>
    </source>
</evidence>
<dbReference type="InterPro" id="IPR011023">
    <property type="entry name" value="Nop2p"/>
</dbReference>
<evidence type="ECO:0000313" key="9">
    <source>
        <dbReference type="EMBL" id="MDQ0162778.1"/>
    </source>
</evidence>
<dbReference type="NCBIfam" id="TIGR00446">
    <property type="entry name" value="nop2p"/>
    <property type="match status" value="1"/>
</dbReference>
<evidence type="ECO:0000256" key="3">
    <source>
        <dbReference type="ARBA" id="ARBA00022603"/>
    </source>
</evidence>
<dbReference type="GO" id="GO:0008168">
    <property type="term" value="F:methyltransferase activity"/>
    <property type="evidence" value="ECO:0007669"/>
    <property type="project" value="UniProtKB-KW"/>
</dbReference>